<feature type="signal peptide" evidence="5">
    <location>
        <begin position="1"/>
        <end position="16"/>
    </location>
</feature>
<evidence type="ECO:0000313" key="8">
    <source>
        <dbReference type="Proteomes" id="UP001055712"/>
    </source>
</evidence>
<dbReference type="InterPro" id="IPR032675">
    <property type="entry name" value="LRR_dom_sf"/>
</dbReference>
<dbReference type="EMBL" id="SIDB01000009">
    <property type="protein sequence ID" value="KAI3428648.1"/>
    <property type="molecule type" value="Genomic_DNA"/>
</dbReference>
<keyword evidence="5" id="KW-0732">Signal</keyword>
<feature type="compositionally biased region" description="Pro residues" evidence="4">
    <location>
        <begin position="30"/>
        <end position="46"/>
    </location>
</feature>
<sequence>MWGAVIGIAAASLALAVVHQTLEAINQSQAPPPPPQKTAELPPPGPDFKKQPDGKWAAPLWESASAKEVLSKARKGLRNNQQRCVSQGSVACSSSSNGEGPSHSGGTAAAEVEVEVDQSIRVKCMLAEGSGKLDLSDCELQGVPPAAFDVPDLEELSLAGNQLAQLPADISRLTSLSRLQLAGNQLTALPHGTCNLTALQGLWLHGNLLQELPADVGQLSALTQLSLSGNCLSALPEGLAGLRALQELSCAGNQLESLPASIEGLTALKKLALHGNQLRELPADMGGLTALQELSLQGNPQLASVPESLASLPALRDLSVADCALAALPATLRAAPALESLSLYGNQLHEFPTAVLQAPKLRTLWLEGNPLTPEAVDSLLAALPSSNLSALGLDERQLALAPPALAEAALACGKLRVSGPAPSGGGLGYFKLEPAPAAAAASSTGSSRPTTEVLVVSFGSAPGTPNWGGLLKKVRAAATAPQEQNFDVLYVVDPCRSWYSGGDDGYEHYEERLRAVCGRYRQVVFIGDSMGATATLLFAHLATEVHAWTPQIDLATSSIRPGQGCEWQAVLKQRVLDNVARCEGTVVVHTGSWRHDLDQARCLPTHDDSIKVQIYSVESHRLALALDSRGLLMQIVRSAVLQAMGLSNKDNIRLANLF</sequence>
<dbReference type="InterPro" id="IPR001611">
    <property type="entry name" value="Leu-rich_rpt"/>
</dbReference>
<evidence type="ECO:0000256" key="3">
    <source>
        <dbReference type="ARBA" id="ARBA00022737"/>
    </source>
</evidence>
<keyword evidence="8" id="KW-1185">Reference proteome</keyword>
<dbReference type="GO" id="GO:0005930">
    <property type="term" value="C:axoneme"/>
    <property type="evidence" value="ECO:0007669"/>
    <property type="project" value="UniProtKB-SubCell"/>
</dbReference>
<gene>
    <name evidence="7" type="ORF">D9Q98_007471</name>
</gene>
<name>A0A9D4TLA3_CHLVU</name>
<dbReference type="Gene3D" id="3.80.10.10">
    <property type="entry name" value="Ribonuclease Inhibitor"/>
    <property type="match status" value="1"/>
</dbReference>
<comment type="subcellular location">
    <subcellularLocation>
        <location evidence="1">Cytoplasm</location>
        <location evidence="1">Cytoskeleton</location>
        <location evidence="1">Cilium axoneme</location>
    </subcellularLocation>
</comment>
<protein>
    <recommendedName>
        <fullName evidence="6">Disease resistance R13L4/SHOC-2-like LRR domain-containing protein</fullName>
    </recommendedName>
</protein>
<dbReference type="SUPFAM" id="SSF52058">
    <property type="entry name" value="L domain-like"/>
    <property type="match status" value="1"/>
</dbReference>
<proteinExistence type="predicted"/>
<keyword evidence="3" id="KW-0677">Repeat</keyword>
<evidence type="ECO:0000256" key="5">
    <source>
        <dbReference type="SAM" id="SignalP"/>
    </source>
</evidence>
<comment type="caution">
    <text evidence="7">The sequence shown here is derived from an EMBL/GenBank/DDBJ whole genome shotgun (WGS) entry which is preliminary data.</text>
</comment>
<dbReference type="PANTHER" id="PTHR48051">
    <property type="match status" value="1"/>
</dbReference>
<evidence type="ECO:0000256" key="1">
    <source>
        <dbReference type="ARBA" id="ARBA00004430"/>
    </source>
</evidence>
<dbReference type="InterPro" id="IPR050216">
    <property type="entry name" value="LRR_domain-containing"/>
</dbReference>
<evidence type="ECO:0000313" key="7">
    <source>
        <dbReference type="EMBL" id="KAI3428648.1"/>
    </source>
</evidence>
<dbReference type="SMART" id="SM00369">
    <property type="entry name" value="LRR_TYP"/>
    <property type="match status" value="9"/>
</dbReference>
<feature type="domain" description="Disease resistance R13L4/SHOC-2-like LRR" evidence="6">
    <location>
        <begin position="215"/>
        <end position="369"/>
    </location>
</feature>
<dbReference type="OrthoDB" id="676979at2759"/>
<accession>A0A9D4TLA3</accession>
<reference evidence="7" key="1">
    <citation type="journal article" date="2019" name="Plant J.">
        <title>Chlorella vulgaris genome assembly and annotation reveals the molecular basis for metabolic acclimation to high light conditions.</title>
        <authorList>
            <person name="Cecchin M."/>
            <person name="Marcolungo L."/>
            <person name="Rossato M."/>
            <person name="Girolomoni L."/>
            <person name="Cosentino E."/>
            <person name="Cuine S."/>
            <person name="Li-Beisson Y."/>
            <person name="Delledonne M."/>
            <person name="Ballottari M."/>
        </authorList>
    </citation>
    <scope>NUCLEOTIDE SEQUENCE</scope>
    <source>
        <strain evidence="7">211/11P</strain>
    </source>
</reference>
<dbReference type="Pfam" id="PF23598">
    <property type="entry name" value="LRR_14"/>
    <property type="match status" value="1"/>
</dbReference>
<dbReference type="SMART" id="SM00364">
    <property type="entry name" value="LRR_BAC"/>
    <property type="match status" value="7"/>
</dbReference>
<dbReference type="Pfam" id="PF13855">
    <property type="entry name" value="LRR_8"/>
    <property type="match status" value="1"/>
</dbReference>
<reference evidence="7" key="2">
    <citation type="submission" date="2020-11" db="EMBL/GenBank/DDBJ databases">
        <authorList>
            <person name="Cecchin M."/>
            <person name="Marcolungo L."/>
            <person name="Rossato M."/>
            <person name="Girolomoni L."/>
            <person name="Cosentino E."/>
            <person name="Cuine S."/>
            <person name="Li-Beisson Y."/>
            <person name="Delledonne M."/>
            <person name="Ballottari M."/>
        </authorList>
    </citation>
    <scope>NUCLEOTIDE SEQUENCE</scope>
    <source>
        <strain evidence="7">211/11P</strain>
        <tissue evidence="7">Whole cell</tissue>
    </source>
</reference>
<evidence type="ECO:0000256" key="2">
    <source>
        <dbReference type="ARBA" id="ARBA00022614"/>
    </source>
</evidence>
<feature type="chain" id="PRO_5039414719" description="Disease resistance R13L4/SHOC-2-like LRR domain-containing protein" evidence="5">
    <location>
        <begin position="17"/>
        <end position="658"/>
    </location>
</feature>
<feature type="region of interest" description="Disordered" evidence="4">
    <location>
        <begin position="27"/>
        <end position="54"/>
    </location>
</feature>
<feature type="region of interest" description="Disordered" evidence="4">
    <location>
        <begin position="90"/>
        <end position="111"/>
    </location>
</feature>
<feature type="compositionally biased region" description="Low complexity" evidence="4">
    <location>
        <begin position="90"/>
        <end position="106"/>
    </location>
</feature>
<dbReference type="SMART" id="SM00368">
    <property type="entry name" value="LRR_RI"/>
    <property type="match status" value="1"/>
</dbReference>
<dbReference type="PANTHER" id="PTHR48051:SF25">
    <property type="entry name" value="LEUCINE RICH REPEAT PROTEIN"/>
    <property type="match status" value="1"/>
</dbReference>
<evidence type="ECO:0000259" key="6">
    <source>
        <dbReference type="Pfam" id="PF23598"/>
    </source>
</evidence>
<dbReference type="Proteomes" id="UP001055712">
    <property type="component" value="Unassembled WGS sequence"/>
</dbReference>
<keyword evidence="2" id="KW-0433">Leucine-rich repeat</keyword>
<dbReference type="AlphaFoldDB" id="A0A9D4TLA3"/>
<organism evidence="7 8">
    <name type="scientific">Chlorella vulgaris</name>
    <name type="common">Green alga</name>
    <dbReference type="NCBI Taxonomy" id="3077"/>
    <lineage>
        <taxon>Eukaryota</taxon>
        <taxon>Viridiplantae</taxon>
        <taxon>Chlorophyta</taxon>
        <taxon>core chlorophytes</taxon>
        <taxon>Trebouxiophyceae</taxon>
        <taxon>Chlorellales</taxon>
        <taxon>Chlorellaceae</taxon>
        <taxon>Chlorella clade</taxon>
        <taxon>Chlorella</taxon>
    </lineage>
</organism>
<dbReference type="InterPro" id="IPR055414">
    <property type="entry name" value="LRR_R13L4/SHOC2-like"/>
</dbReference>
<evidence type="ECO:0000256" key="4">
    <source>
        <dbReference type="SAM" id="MobiDB-lite"/>
    </source>
</evidence>
<dbReference type="InterPro" id="IPR003591">
    <property type="entry name" value="Leu-rich_rpt_typical-subtyp"/>
</dbReference>